<proteinExistence type="predicted"/>
<evidence type="ECO:0000313" key="3">
    <source>
        <dbReference type="Proteomes" id="UP000321769"/>
    </source>
</evidence>
<keyword evidence="1" id="KW-1133">Transmembrane helix</keyword>
<keyword evidence="1" id="KW-0812">Transmembrane</keyword>
<evidence type="ECO:0000256" key="1">
    <source>
        <dbReference type="SAM" id="Phobius"/>
    </source>
</evidence>
<accession>A0A512HV68</accession>
<keyword evidence="3" id="KW-1185">Reference proteome</keyword>
<organism evidence="2 3">
    <name type="scientific">Aeromicrobium flavum</name>
    <dbReference type="NCBI Taxonomy" id="416568"/>
    <lineage>
        <taxon>Bacteria</taxon>
        <taxon>Bacillati</taxon>
        <taxon>Actinomycetota</taxon>
        <taxon>Actinomycetes</taxon>
        <taxon>Propionibacteriales</taxon>
        <taxon>Nocardioidaceae</taxon>
        <taxon>Aeromicrobium</taxon>
    </lineage>
</organism>
<evidence type="ECO:0008006" key="4">
    <source>
        <dbReference type="Google" id="ProtNLM"/>
    </source>
</evidence>
<gene>
    <name evidence="2" type="ORF">AFL01nite_16710</name>
</gene>
<name>A0A512HV68_9ACTN</name>
<dbReference type="AlphaFoldDB" id="A0A512HV68"/>
<dbReference type="Proteomes" id="UP000321769">
    <property type="component" value="Unassembled WGS sequence"/>
</dbReference>
<evidence type="ECO:0000313" key="2">
    <source>
        <dbReference type="EMBL" id="GEO89344.1"/>
    </source>
</evidence>
<dbReference type="RefSeq" id="WP_146827216.1">
    <property type="nucleotide sequence ID" value="NZ_BAAAYQ010000005.1"/>
</dbReference>
<reference evidence="2 3" key="1">
    <citation type="submission" date="2019-07" db="EMBL/GenBank/DDBJ databases">
        <title>Whole genome shotgun sequence of Aeromicrobium flavum NBRC 107625.</title>
        <authorList>
            <person name="Hosoyama A."/>
            <person name="Uohara A."/>
            <person name="Ohji S."/>
            <person name="Ichikawa N."/>
        </authorList>
    </citation>
    <scope>NUCLEOTIDE SEQUENCE [LARGE SCALE GENOMIC DNA]</scope>
    <source>
        <strain evidence="2 3">NBRC 107625</strain>
    </source>
</reference>
<dbReference type="InterPro" id="IPR007047">
    <property type="entry name" value="Flp_Fap"/>
</dbReference>
<keyword evidence="1" id="KW-0472">Membrane</keyword>
<dbReference type="EMBL" id="BJZQ01000006">
    <property type="protein sequence ID" value="GEO89344.1"/>
    <property type="molecule type" value="Genomic_DNA"/>
</dbReference>
<comment type="caution">
    <text evidence="2">The sequence shown here is derived from an EMBL/GenBank/DDBJ whole genome shotgun (WGS) entry which is preliminary data.</text>
</comment>
<sequence>MRLHSWFGTVRSERGASATEYGLLIAGVAVMLVGIIVFFGDSLAANLQGFGAIF</sequence>
<protein>
    <recommendedName>
        <fullName evidence="4">Flp family type IVb pilin</fullName>
    </recommendedName>
</protein>
<feature type="transmembrane region" description="Helical" evidence="1">
    <location>
        <begin position="21"/>
        <end position="40"/>
    </location>
</feature>
<dbReference type="OrthoDB" id="5121461at2"/>
<dbReference type="Pfam" id="PF04964">
    <property type="entry name" value="Flp_Fap"/>
    <property type="match status" value="1"/>
</dbReference>